<sequence length="482" mass="53249">MPHFTAIALDRLLEPGASKSVDMPVPSNKYPVPKPKPKTSPPELKRPLPNSNLERGNSTSVIERKCNRPQISPGLYATPASTPLPDSPTSFHPSPYIINHKRRGPRLLKSFSEEDLASRKKELEKVEVNGNVNNGENEVVDLSNGHSATFFNPSSVEGEFVNDVNGCPGKEDVVNGVRDCPIEVGCVNASHGDEIESSSVQLGTSNTRKDLAMEKGVLKPIEQNVERNGDSDDFFDPQDSMSYTSNTDAEDTAAVGSSMKLAACLPAGEFYDAWEELSSESGLQPSPSPNHNGAELREMRLSLLMEIEKRKQAEEGLDNMQSQWQRIRQELAPVGLSLPACPVDVQESDQPSDVNPVEEICQQIYLARFVSESIGRGIAKAEAEIEMEAQVEAKNFEIARLLDRLHYYETVNQEMCQRNQEVIETARRNRQIRKRRRKWIWGSIAAAITLGTTALAWSYLPAMRGPSSASDSHAPEHDDTAT</sequence>
<dbReference type="EMBL" id="CAADRP010001335">
    <property type="protein sequence ID" value="VFU37878.1"/>
    <property type="molecule type" value="Genomic_DNA"/>
</dbReference>
<reference evidence="3" key="1">
    <citation type="submission" date="2019-03" db="EMBL/GenBank/DDBJ databases">
        <authorList>
            <person name="Mank J."/>
            <person name="Almeida P."/>
        </authorList>
    </citation>
    <scope>NUCLEOTIDE SEQUENCE</scope>
    <source>
        <strain evidence="3">78183</strain>
    </source>
</reference>
<keyword evidence="2" id="KW-0812">Transmembrane</keyword>
<dbReference type="PANTHER" id="PTHR35490">
    <property type="entry name" value="BACTERIOPHAGE N4 ADSORPTION B PROTEIN"/>
    <property type="match status" value="1"/>
</dbReference>
<evidence type="ECO:0000256" key="2">
    <source>
        <dbReference type="SAM" id="Phobius"/>
    </source>
</evidence>
<keyword evidence="2" id="KW-1133">Transmembrane helix</keyword>
<feature type="transmembrane region" description="Helical" evidence="2">
    <location>
        <begin position="439"/>
        <end position="460"/>
    </location>
</feature>
<proteinExistence type="predicted"/>
<organism evidence="3">
    <name type="scientific">Salix viminalis</name>
    <name type="common">Common osier</name>
    <name type="synonym">Basket willow</name>
    <dbReference type="NCBI Taxonomy" id="40686"/>
    <lineage>
        <taxon>Eukaryota</taxon>
        <taxon>Viridiplantae</taxon>
        <taxon>Streptophyta</taxon>
        <taxon>Embryophyta</taxon>
        <taxon>Tracheophyta</taxon>
        <taxon>Spermatophyta</taxon>
        <taxon>Magnoliopsida</taxon>
        <taxon>eudicotyledons</taxon>
        <taxon>Gunneridae</taxon>
        <taxon>Pentapetalae</taxon>
        <taxon>rosids</taxon>
        <taxon>fabids</taxon>
        <taxon>Malpighiales</taxon>
        <taxon>Salicaceae</taxon>
        <taxon>Saliceae</taxon>
        <taxon>Salix</taxon>
    </lineage>
</organism>
<keyword evidence="2" id="KW-0472">Membrane</keyword>
<name>A0A6N2LAW3_SALVM</name>
<feature type="region of interest" description="Disordered" evidence="1">
    <location>
        <begin position="10"/>
        <end position="88"/>
    </location>
</feature>
<evidence type="ECO:0000313" key="3">
    <source>
        <dbReference type="EMBL" id="VFU37878.1"/>
    </source>
</evidence>
<accession>A0A6N2LAW3</accession>
<feature type="compositionally biased region" description="Polar residues" evidence="1">
    <location>
        <begin position="49"/>
        <end position="61"/>
    </location>
</feature>
<protein>
    <submittedName>
        <fullName evidence="3">Uncharacterized protein</fullName>
    </submittedName>
</protein>
<gene>
    <name evidence="3" type="ORF">SVIM_LOCUS203430</name>
</gene>
<dbReference type="PANTHER" id="PTHR35490:SF2">
    <property type="entry name" value="BACTERIOPHAGE N4 ADSORPTION B PROTEIN"/>
    <property type="match status" value="1"/>
</dbReference>
<evidence type="ECO:0000256" key="1">
    <source>
        <dbReference type="SAM" id="MobiDB-lite"/>
    </source>
</evidence>
<dbReference type="AlphaFoldDB" id="A0A6N2LAW3"/>